<sequence>MVMTVYITNMHGQMRNSTAQIAQNMVAQFADEIGIKELGYYFYDASAEPAGELSARLDGILSSLTVDDIVILQEPTWMEMQWQQRLVDKINAYRQEYRVKLIMFVHDVAPLMFDNPARVPEWIDFYNQADVLILPMPQMKQELDKWGLKVKKIVYQQAWDALTADQLTGESPYRTVLNFAGSPSKFTFVNDWHEKVPLEVFADPTTPLDNPQVRFQGYVPNEHLIECLHQNGGFGLLWEASPTVYEYMKLNVNFKFGSYLAAGLPIVIHRGIAQADLVEKYHLGKVVDSLAEASEWVQSVTEDQYRQLADHVYRFGWLNRQGMFTKRALTEAVFQARLEE</sequence>
<keyword evidence="2 5" id="KW-0328">Glycosyltransferase</keyword>
<comment type="caution">
    <text evidence="8">The sequence shown here is derived from an EMBL/GenBank/DDBJ whole genome shotgun (WGS) entry which is preliminary data.</text>
</comment>
<dbReference type="EC" id="2.4.1.-" evidence="5"/>
<evidence type="ECO:0000256" key="5">
    <source>
        <dbReference type="HAMAP-Rule" id="MF_00841"/>
    </source>
</evidence>
<evidence type="ECO:0000313" key="9">
    <source>
        <dbReference type="Proteomes" id="UP000050901"/>
    </source>
</evidence>
<evidence type="ECO:0000259" key="7">
    <source>
        <dbReference type="Pfam" id="PF26337"/>
    </source>
</evidence>
<evidence type="ECO:0000259" key="6">
    <source>
        <dbReference type="Pfam" id="PF26334"/>
    </source>
</evidence>
<evidence type="ECO:0000256" key="2">
    <source>
        <dbReference type="ARBA" id="ARBA00022676"/>
    </source>
</evidence>
<feature type="binding site" evidence="5">
    <location>
        <begin position="253"/>
        <end position="258"/>
    </location>
    <ligand>
        <name>UDP</name>
        <dbReference type="ChEBI" id="CHEBI:58223"/>
    </ligand>
</feature>
<comment type="domain">
    <text evidence="5">Dimerizes via the C-terminus; dimerization is required for tetramer formation. Binds protein substrate via an exposed loop in the N-terminus.</text>
</comment>
<proteinExistence type="inferred from homology"/>
<protein>
    <recommendedName>
        <fullName evidence="5">Glucosyltransferase 3</fullName>
        <ecNumber evidence="5">2.4.1.-</ecNumber>
    </recommendedName>
</protein>
<comment type="pathway">
    <text evidence="1 5">Protein modification; protein glycosylation.</text>
</comment>
<organism evidence="8 9">
    <name type="scientific">Limosilactobacillus mucosae DSM 13345</name>
    <dbReference type="NCBI Taxonomy" id="1423771"/>
    <lineage>
        <taxon>Bacteria</taxon>
        <taxon>Bacillati</taxon>
        <taxon>Bacillota</taxon>
        <taxon>Bacilli</taxon>
        <taxon>Lactobacillales</taxon>
        <taxon>Lactobacillaceae</taxon>
        <taxon>Limosilactobacillus</taxon>
    </lineage>
</organism>
<dbReference type="AlphaFoldDB" id="A0A0R1NUM4"/>
<reference evidence="8 9" key="1">
    <citation type="journal article" date="2015" name="Genome Announc.">
        <title>Expanding the biotechnology potential of lactobacilli through comparative genomics of 213 strains and associated genera.</title>
        <authorList>
            <person name="Sun Z."/>
            <person name="Harris H.M."/>
            <person name="McCann A."/>
            <person name="Guo C."/>
            <person name="Argimon S."/>
            <person name="Zhang W."/>
            <person name="Yang X."/>
            <person name="Jeffery I.B."/>
            <person name="Cooney J.C."/>
            <person name="Kagawa T.F."/>
            <person name="Liu W."/>
            <person name="Song Y."/>
            <person name="Salvetti E."/>
            <person name="Wrobel A."/>
            <person name="Rasinkangas P."/>
            <person name="Parkhill J."/>
            <person name="Rea M.C."/>
            <person name="O'Sullivan O."/>
            <person name="Ritari J."/>
            <person name="Douillard F.P."/>
            <person name="Paul Ross R."/>
            <person name="Yang R."/>
            <person name="Briner A.E."/>
            <person name="Felis G.E."/>
            <person name="de Vos W.M."/>
            <person name="Barrangou R."/>
            <person name="Klaenhammer T.R."/>
            <person name="Caufield P.W."/>
            <person name="Cui Y."/>
            <person name="Zhang H."/>
            <person name="O'Toole P.W."/>
        </authorList>
    </citation>
    <scope>NUCLEOTIDE SEQUENCE [LARGE SCALE GENOMIC DNA]</scope>
    <source>
        <strain evidence="8 9">DSM 13345</strain>
    </source>
</reference>
<gene>
    <name evidence="5" type="primary">gtf3</name>
    <name evidence="8" type="ORF">FC47_GL001177</name>
</gene>
<evidence type="ECO:0000313" key="8">
    <source>
        <dbReference type="EMBL" id="KRL23934.1"/>
    </source>
</evidence>
<comment type="function">
    <text evidence="5">Required for polymorphic O-glycosylation of the serine-rich repeat protein in this bacteria. Catalyzes the second step in glycosylation by transferring a sugar from a UDP-activated sugar to the terminal GlcNAc moiety of the 3-O-(N-acetyl-alpha-D-glucosaminyl)-L-seryl-[protein] resulting from the first glycosylation step.</text>
</comment>
<comment type="subunit">
    <text evidence="5">Homotetramer; a dimer of dimers.</text>
</comment>
<dbReference type="Gene3D" id="3.40.50.2000">
    <property type="entry name" value="Glycogen Phosphorylase B"/>
    <property type="match status" value="2"/>
</dbReference>
<evidence type="ECO:0000256" key="4">
    <source>
        <dbReference type="ARBA" id="ARBA00022741"/>
    </source>
</evidence>
<dbReference type="GO" id="GO:0035251">
    <property type="term" value="F:UDP-glucosyltransferase activity"/>
    <property type="evidence" value="ECO:0007669"/>
    <property type="project" value="InterPro"/>
</dbReference>
<dbReference type="InterPro" id="IPR058591">
    <property type="entry name" value="Gtf3_N"/>
</dbReference>
<accession>A0A0R1NUM4</accession>
<dbReference type="InterPro" id="IPR058592">
    <property type="entry name" value="Gtf3_C"/>
</dbReference>
<dbReference type="PATRIC" id="fig|1423771.3.peg.1189"/>
<feature type="domain" description="Glucosyltransferase 3-like N-terminal" evidence="6">
    <location>
        <begin position="4"/>
        <end position="157"/>
    </location>
</feature>
<keyword evidence="4 5" id="KW-0547">Nucleotide-binding</keyword>
<comment type="similarity">
    <text evidence="5">Belongs to the Gtf3 glucosyltransferase family.</text>
</comment>
<name>A0A0R1NUM4_LIMMU</name>
<dbReference type="HAMAP" id="MF_00841">
    <property type="entry name" value="Gtf3"/>
    <property type="match status" value="1"/>
</dbReference>
<evidence type="ECO:0000256" key="3">
    <source>
        <dbReference type="ARBA" id="ARBA00022679"/>
    </source>
</evidence>
<feature type="binding site" evidence="5">
    <location>
        <position position="185"/>
    </location>
    <ligand>
        <name>UDP</name>
        <dbReference type="ChEBI" id="CHEBI:58223"/>
    </ligand>
</feature>
<dbReference type="Pfam" id="PF26337">
    <property type="entry name" value="Gtf3_C"/>
    <property type="match status" value="1"/>
</dbReference>
<dbReference type="GO" id="GO:0000166">
    <property type="term" value="F:nucleotide binding"/>
    <property type="evidence" value="ECO:0007669"/>
    <property type="project" value="UniProtKB-KW"/>
</dbReference>
<dbReference type="PIRSF" id="PIRSF007023">
    <property type="entry name" value="UDP-Galf_transf"/>
    <property type="match status" value="1"/>
</dbReference>
<feature type="binding site" evidence="5">
    <location>
        <position position="18"/>
    </location>
    <ligand>
        <name>UDP</name>
        <dbReference type="ChEBI" id="CHEBI:58223"/>
    </ligand>
</feature>
<keyword evidence="3 5" id="KW-0808">Transferase</keyword>
<dbReference type="InterPro" id="IPR043676">
    <property type="entry name" value="Gtf3"/>
</dbReference>
<evidence type="ECO:0000256" key="1">
    <source>
        <dbReference type="ARBA" id="ARBA00004922"/>
    </source>
</evidence>
<feature type="domain" description="Glucosyltransferase 3-like C-terminal" evidence="7">
    <location>
        <begin position="177"/>
        <end position="332"/>
    </location>
</feature>
<dbReference type="Proteomes" id="UP000050901">
    <property type="component" value="Unassembled WGS sequence"/>
</dbReference>
<dbReference type="EMBL" id="AZEQ01000025">
    <property type="protein sequence ID" value="KRL23934.1"/>
    <property type="molecule type" value="Genomic_DNA"/>
</dbReference>
<dbReference type="UniPathway" id="UPA00378"/>
<dbReference type="Pfam" id="PF26334">
    <property type="entry name" value="Gtf3_N"/>
    <property type="match status" value="1"/>
</dbReference>